<protein>
    <submittedName>
        <fullName evidence="4">Alpha/beta hydrolase</fullName>
    </submittedName>
</protein>
<reference evidence="5" key="1">
    <citation type="journal article" date="2019" name="Int. J. Syst. Evol. Microbiol.">
        <title>The Global Catalogue of Microorganisms (GCM) 10K type strain sequencing project: providing services to taxonomists for standard genome sequencing and annotation.</title>
        <authorList>
            <consortium name="The Broad Institute Genomics Platform"/>
            <consortium name="The Broad Institute Genome Sequencing Center for Infectious Disease"/>
            <person name="Wu L."/>
            <person name="Ma J."/>
        </authorList>
    </citation>
    <scope>NUCLEOTIDE SEQUENCE [LARGE SCALE GENOMIC DNA]</scope>
    <source>
        <strain evidence="5">CGMCC 4.6997</strain>
    </source>
</reference>
<sequence>MSKQQLRLIDQQLRQTSFGGTTIEEQRSAFERMSRGWRVSDRVSVTDEQLAGIPALRVEPLDGKRRGTILYFHGGSWIVGSPRTALGLTSELVARTGMSAFSLDYALAPEHPFPAGIESGVEAYRALLDSGLDPAQIAFAGDSAGGGLSVTTALAARAAGLPLPGAIVAFSGGFDATRSGESMESKADADPLLTRAALEASGSLYLAGQDPDQELLSPATRADLAGFPPMLLQVGSNEVLLDDSTRLAVRAAAAGVDVILDVTADASHVFQALVGVLDEADAALDRAAQFLSARIAA</sequence>
<dbReference type="Pfam" id="PF07859">
    <property type="entry name" value="Abhydrolase_3"/>
    <property type="match status" value="1"/>
</dbReference>
<evidence type="ECO:0000256" key="1">
    <source>
        <dbReference type="ARBA" id="ARBA00010515"/>
    </source>
</evidence>
<name>A0ABW0NJD1_9MICO</name>
<keyword evidence="2 4" id="KW-0378">Hydrolase</keyword>
<dbReference type="EMBL" id="JBHSMG010000001">
    <property type="protein sequence ID" value="MFC5500701.1"/>
    <property type="molecule type" value="Genomic_DNA"/>
</dbReference>
<evidence type="ECO:0000259" key="3">
    <source>
        <dbReference type="Pfam" id="PF07859"/>
    </source>
</evidence>
<comment type="similarity">
    <text evidence="1">Belongs to the 'GDXG' lipolytic enzyme family.</text>
</comment>
<dbReference type="Proteomes" id="UP001596039">
    <property type="component" value="Unassembled WGS sequence"/>
</dbReference>
<keyword evidence="5" id="KW-1185">Reference proteome</keyword>
<dbReference type="InterPro" id="IPR050300">
    <property type="entry name" value="GDXG_lipolytic_enzyme"/>
</dbReference>
<dbReference type="InterPro" id="IPR029058">
    <property type="entry name" value="AB_hydrolase_fold"/>
</dbReference>
<dbReference type="SUPFAM" id="SSF53474">
    <property type="entry name" value="alpha/beta-Hydrolases"/>
    <property type="match status" value="1"/>
</dbReference>
<proteinExistence type="inferred from homology"/>
<dbReference type="InterPro" id="IPR013094">
    <property type="entry name" value="AB_hydrolase_3"/>
</dbReference>
<evidence type="ECO:0000313" key="4">
    <source>
        <dbReference type="EMBL" id="MFC5500701.1"/>
    </source>
</evidence>
<evidence type="ECO:0000313" key="5">
    <source>
        <dbReference type="Proteomes" id="UP001596039"/>
    </source>
</evidence>
<dbReference type="PANTHER" id="PTHR48081">
    <property type="entry name" value="AB HYDROLASE SUPERFAMILY PROTEIN C4A8.06C"/>
    <property type="match status" value="1"/>
</dbReference>
<dbReference type="PROSITE" id="PS01173">
    <property type="entry name" value="LIPASE_GDXG_HIS"/>
    <property type="match status" value="1"/>
</dbReference>
<accession>A0ABW0NJD1</accession>
<dbReference type="InterPro" id="IPR002168">
    <property type="entry name" value="Lipase_GDXG_HIS_AS"/>
</dbReference>
<gene>
    <name evidence="4" type="ORF">ACFPJ4_00450</name>
</gene>
<dbReference type="PANTHER" id="PTHR48081:SF30">
    <property type="entry name" value="ACETYL-HYDROLASE LIPR-RELATED"/>
    <property type="match status" value="1"/>
</dbReference>
<feature type="domain" description="Alpha/beta hydrolase fold-3" evidence="3">
    <location>
        <begin position="69"/>
        <end position="271"/>
    </location>
</feature>
<comment type="caution">
    <text evidence="4">The sequence shown here is derived from an EMBL/GenBank/DDBJ whole genome shotgun (WGS) entry which is preliminary data.</text>
</comment>
<organism evidence="4 5">
    <name type="scientific">Lysinimonas soli</name>
    <dbReference type="NCBI Taxonomy" id="1074233"/>
    <lineage>
        <taxon>Bacteria</taxon>
        <taxon>Bacillati</taxon>
        <taxon>Actinomycetota</taxon>
        <taxon>Actinomycetes</taxon>
        <taxon>Micrococcales</taxon>
        <taxon>Microbacteriaceae</taxon>
        <taxon>Lysinimonas</taxon>
    </lineage>
</organism>
<evidence type="ECO:0000256" key="2">
    <source>
        <dbReference type="ARBA" id="ARBA00022801"/>
    </source>
</evidence>
<dbReference type="RefSeq" id="WP_386738296.1">
    <property type="nucleotide sequence ID" value="NZ_JBHSMG010000001.1"/>
</dbReference>
<dbReference type="Gene3D" id="3.40.50.1820">
    <property type="entry name" value="alpha/beta hydrolase"/>
    <property type="match status" value="1"/>
</dbReference>
<dbReference type="GO" id="GO:0016787">
    <property type="term" value="F:hydrolase activity"/>
    <property type="evidence" value="ECO:0007669"/>
    <property type="project" value="UniProtKB-KW"/>
</dbReference>